<dbReference type="AlphaFoldDB" id="A0AAV2RKC6"/>
<feature type="signal peptide" evidence="1">
    <location>
        <begin position="1"/>
        <end position="24"/>
    </location>
</feature>
<dbReference type="InterPro" id="IPR032062">
    <property type="entry name" value="DUF4803"/>
</dbReference>
<name>A0AAV2RKC6_MEGNR</name>
<dbReference type="PANTHER" id="PTHR47890:SF1">
    <property type="entry name" value="LD24308P"/>
    <property type="match status" value="1"/>
</dbReference>
<feature type="chain" id="PRO_5043416191" evidence="1">
    <location>
        <begin position="25"/>
        <end position="721"/>
    </location>
</feature>
<comment type="caution">
    <text evidence="2">The sequence shown here is derived from an EMBL/GenBank/DDBJ whole genome shotgun (WGS) entry which is preliminary data.</text>
</comment>
<reference evidence="2 3" key="1">
    <citation type="submission" date="2024-05" db="EMBL/GenBank/DDBJ databases">
        <authorList>
            <person name="Wallberg A."/>
        </authorList>
    </citation>
    <scope>NUCLEOTIDE SEQUENCE [LARGE SCALE GENOMIC DNA]</scope>
</reference>
<keyword evidence="3" id="KW-1185">Reference proteome</keyword>
<organism evidence="2 3">
    <name type="scientific">Meganyctiphanes norvegica</name>
    <name type="common">Northern krill</name>
    <name type="synonym">Thysanopoda norvegica</name>
    <dbReference type="NCBI Taxonomy" id="48144"/>
    <lineage>
        <taxon>Eukaryota</taxon>
        <taxon>Metazoa</taxon>
        <taxon>Ecdysozoa</taxon>
        <taxon>Arthropoda</taxon>
        <taxon>Crustacea</taxon>
        <taxon>Multicrustacea</taxon>
        <taxon>Malacostraca</taxon>
        <taxon>Eumalacostraca</taxon>
        <taxon>Eucarida</taxon>
        <taxon>Euphausiacea</taxon>
        <taxon>Euphausiidae</taxon>
        <taxon>Meganyctiphanes</taxon>
    </lineage>
</organism>
<evidence type="ECO:0000256" key="1">
    <source>
        <dbReference type="SAM" id="SignalP"/>
    </source>
</evidence>
<dbReference type="EMBL" id="CAXKWB010023593">
    <property type="protein sequence ID" value="CAL4125405.1"/>
    <property type="molecule type" value="Genomic_DNA"/>
</dbReference>
<sequence>MNLHATIFIVFSIVLLTATVPTVADDDLGLTQEQLSIESLVIDLLTPFLGEYGPLARDVINMAREGLGLIGFIKTVGNQIFNGTSIEINFGTDKKILTIFEFLSKKIDQVEHGVIGVEESLRHLSQSLPSLLRWEIALESLGEYIGILDTYYKRFIFYQKEKDKIESHTLQDFAESVVGHNMDSVMTLMALIHNKAVPNGKPLRAAPSQHTIENGSPYSGALLSSPQERNYRQLMLMTEKTGKQGRMERFSIQSSIFKMLNDVLENYDNCLLSQSPQQLIYGLYLKVALAEARGYSMISFSYMLLRAKGHGNFSAEQIYSEEMYRQYTADILHEAKKVMSAASTRYRRCDPPKHTEGETFVQLNELLQGIIENEVDMNKDGTCRKNCAHYDYVQSEGCFSSDTQYCGNDRRCSGTLHECQFFDADAYVCKSNDPYRRYDWIEYENKVHFGPGGKCNGEKVKVDSWWRWFVHCSYCICLCDDGDSKTTDRFISLMPALSDTNRNMVITGIRIIKRNQVIHLQIQQGQALPQGQVNTTTLEWQQVEQINVHSSSHQDGLHFKKLSFEYRTMDLDTLTGLNNHVVTGIRFRSLEKRMHIEIQVNPINFTTGEIEAFNGVWVNNGNDMENITAGRGEITVADSDIPTRYNGATQITAEDNSYIEFGQSSLHKDISQSTVPFFDAQKVSPIQPAWLSGVGIYHKSREGTGGFLGLQVLTYNISEHL</sequence>
<dbReference type="Pfam" id="PF16061">
    <property type="entry name" value="DUF4803"/>
    <property type="match status" value="1"/>
</dbReference>
<keyword evidence="1" id="KW-0732">Signal</keyword>
<gene>
    <name evidence="2" type="ORF">MNOR_LOCUS25106</name>
</gene>
<evidence type="ECO:0000313" key="2">
    <source>
        <dbReference type="EMBL" id="CAL4125405.1"/>
    </source>
</evidence>
<dbReference type="PANTHER" id="PTHR47890">
    <property type="entry name" value="LD24308P"/>
    <property type="match status" value="1"/>
</dbReference>
<proteinExistence type="predicted"/>
<accession>A0AAV2RKC6</accession>
<evidence type="ECO:0000313" key="3">
    <source>
        <dbReference type="Proteomes" id="UP001497623"/>
    </source>
</evidence>
<protein>
    <submittedName>
        <fullName evidence="2">Uncharacterized protein</fullName>
    </submittedName>
</protein>
<dbReference type="Proteomes" id="UP001497623">
    <property type="component" value="Unassembled WGS sequence"/>
</dbReference>